<keyword evidence="1" id="KW-0547">Nucleotide-binding</keyword>
<evidence type="ECO:0000259" key="3">
    <source>
        <dbReference type="PROSITE" id="PS50893"/>
    </source>
</evidence>
<dbReference type="SMART" id="SM00382">
    <property type="entry name" value="AAA"/>
    <property type="match status" value="1"/>
</dbReference>
<dbReference type="Gene3D" id="3.40.50.300">
    <property type="entry name" value="P-loop containing nucleotide triphosphate hydrolases"/>
    <property type="match status" value="1"/>
</dbReference>
<dbReference type="PROSITE" id="PS00211">
    <property type="entry name" value="ABC_TRANSPORTER_1"/>
    <property type="match status" value="1"/>
</dbReference>
<dbReference type="GO" id="GO:0016887">
    <property type="term" value="F:ATP hydrolysis activity"/>
    <property type="evidence" value="ECO:0007669"/>
    <property type="project" value="InterPro"/>
</dbReference>
<protein>
    <submittedName>
        <fullName evidence="4">Mitochondrial phosphate carrier protein</fullName>
    </submittedName>
</protein>
<evidence type="ECO:0000256" key="2">
    <source>
        <dbReference type="ARBA" id="ARBA00022840"/>
    </source>
</evidence>
<dbReference type="EMBL" id="LR728463">
    <property type="protein sequence ID" value="VWP00422.1"/>
    <property type="molecule type" value="Genomic_DNA"/>
</dbReference>
<dbReference type="AlphaFoldDB" id="A0A5K1K439"/>
<gene>
    <name evidence="4" type="primary">G4MQZ2</name>
</gene>
<dbReference type="PANTHER" id="PTHR43394:SF1">
    <property type="entry name" value="ATP-BINDING CASSETTE SUB-FAMILY B MEMBER 10, MITOCHONDRIAL"/>
    <property type="match status" value="1"/>
</dbReference>
<name>A0A5K1K439_9APHY</name>
<feature type="domain" description="ABC transporter" evidence="3">
    <location>
        <begin position="58"/>
        <end position="338"/>
    </location>
</feature>
<sequence>MNVLISNFYRLSYSTSSVAEQLATVRKLYEVGNIKNKIQDGTVPFPEDASQIKSGIALEFRNVSFKYPGAKNYALRNISFALAPGQLCVIVGVNGSGKSTILKLSVRLYDPDEGEILIGGHDIRTLKLYDLRQAISVLFQDFTHFPLSIRDNIAIGDPSAAGDDDHVRLAARLGGAESFIEKLPDGFDTYLDRPVRDYYAGLPEGTKTLFGRNVDYSAVQSAGGMKSSAASALSGGQMQRIAVARTFMRSVVSEDTKVGLLLFDEPSASLDPVAEHDLFNRLRELRGSKTMLFSSHRFGNLTRHADLILYMNESVVVEAGTHEELLKREGSEYAKIWKLQAQAFM</sequence>
<reference evidence="4" key="1">
    <citation type="submission" date="2019-10" db="EMBL/GenBank/DDBJ databases">
        <authorList>
            <person name="Nor Muhammad N."/>
        </authorList>
    </citation>
    <scope>NUCLEOTIDE SEQUENCE</scope>
</reference>
<dbReference type="InterPro" id="IPR003439">
    <property type="entry name" value="ABC_transporter-like_ATP-bd"/>
</dbReference>
<dbReference type="PROSITE" id="PS50893">
    <property type="entry name" value="ABC_TRANSPORTER_2"/>
    <property type="match status" value="1"/>
</dbReference>
<organism evidence="4">
    <name type="scientific">Ganoderma boninense</name>
    <dbReference type="NCBI Taxonomy" id="34458"/>
    <lineage>
        <taxon>Eukaryota</taxon>
        <taxon>Fungi</taxon>
        <taxon>Dikarya</taxon>
        <taxon>Basidiomycota</taxon>
        <taxon>Agaricomycotina</taxon>
        <taxon>Agaricomycetes</taxon>
        <taxon>Polyporales</taxon>
        <taxon>Polyporaceae</taxon>
        <taxon>Ganoderma</taxon>
    </lineage>
</organism>
<dbReference type="InterPro" id="IPR017871">
    <property type="entry name" value="ABC_transporter-like_CS"/>
</dbReference>
<dbReference type="GO" id="GO:0005524">
    <property type="term" value="F:ATP binding"/>
    <property type="evidence" value="ECO:0007669"/>
    <property type="project" value="UniProtKB-KW"/>
</dbReference>
<dbReference type="InterPro" id="IPR003593">
    <property type="entry name" value="AAA+_ATPase"/>
</dbReference>
<dbReference type="Pfam" id="PF00005">
    <property type="entry name" value="ABC_tran"/>
    <property type="match status" value="1"/>
</dbReference>
<dbReference type="SUPFAM" id="SSF52540">
    <property type="entry name" value="P-loop containing nucleoside triphosphate hydrolases"/>
    <property type="match status" value="1"/>
</dbReference>
<accession>A0A5K1K439</accession>
<dbReference type="InterPro" id="IPR039421">
    <property type="entry name" value="Type_1_exporter"/>
</dbReference>
<keyword evidence="2" id="KW-0067">ATP-binding</keyword>
<dbReference type="GO" id="GO:0015421">
    <property type="term" value="F:ABC-type oligopeptide transporter activity"/>
    <property type="evidence" value="ECO:0007669"/>
    <property type="project" value="TreeGrafter"/>
</dbReference>
<proteinExistence type="predicted"/>
<evidence type="ECO:0000313" key="4">
    <source>
        <dbReference type="EMBL" id="VWP00422.1"/>
    </source>
</evidence>
<dbReference type="InterPro" id="IPR027417">
    <property type="entry name" value="P-loop_NTPase"/>
</dbReference>
<evidence type="ECO:0000256" key="1">
    <source>
        <dbReference type="ARBA" id="ARBA00022741"/>
    </source>
</evidence>
<dbReference type="PANTHER" id="PTHR43394">
    <property type="entry name" value="ATP-DEPENDENT PERMEASE MDL1, MITOCHONDRIAL"/>
    <property type="match status" value="1"/>
</dbReference>